<evidence type="ECO:0000313" key="3">
    <source>
        <dbReference type="EMBL" id="RVU07885.1"/>
    </source>
</evidence>
<protein>
    <recommendedName>
        <fullName evidence="5">17 kDa surface antigen</fullName>
    </recommendedName>
</protein>
<organism evidence="3 4">
    <name type="scientific">Novosphingobium umbonatum</name>
    <dbReference type="NCBI Taxonomy" id="1908524"/>
    <lineage>
        <taxon>Bacteria</taxon>
        <taxon>Pseudomonadati</taxon>
        <taxon>Pseudomonadota</taxon>
        <taxon>Alphaproteobacteria</taxon>
        <taxon>Sphingomonadales</taxon>
        <taxon>Sphingomonadaceae</taxon>
        <taxon>Novosphingobium</taxon>
    </lineage>
</organism>
<feature type="region of interest" description="Disordered" evidence="1">
    <location>
        <begin position="33"/>
        <end position="99"/>
    </location>
</feature>
<evidence type="ECO:0000313" key="4">
    <source>
        <dbReference type="Proteomes" id="UP000282837"/>
    </source>
</evidence>
<keyword evidence="2" id="KW-0732">Signal</keyword>
<reference evidence="3 4" key="1">
    <citation type="submission" date="2019-01" db="EMBL/GenBank/DDBJ databases">
        <authorList>
            <person name="Chen W.-M."/>
        </authorList>
    </citation>
    <scope>NUCLEOTIDE SEQUENCE [LARGE SCALE GENOMIC DNA]</scope>
    <source>
        <strain evidence="3 4">FSY-9</strain>
    </source>
</reference>
<dbReference type="AlphaFoldDB" id="A0A3S2YBI8"/>
<dbReference type="OrthoDB" id="7511368at2"/>
<proteinExistence type="predicted"/>
<dbReference type="RefSeq" id="WP_127705658.1">
    <property type="nucleotide sequence ID" value="NZ_SACO01000001.1"/>
</dbReference>
<comment type="caution">
    <text evidence="3">The sequence shown here is derived from an EMBL/GenBank/DDBJ whole genome shotgun (WGS) entry which is preliminary data.</text>
</comment>
<dbReference type="Proteomes" id="UP000282837">
    <property type="component" value="Unassembled WGS sequence"/>
</dbReference>
<evidence type="ECO:0000256" key="1">
    <source>
        <dbReference type="SAM" id="MobiDB-lite"/>
    </source>
</evidence>
<keyword evidence="4" id="KW-1185">Reference proteome</keyword>
<evidence type="ECO:0000256" key="2">
    <source>
        <dbReference type="SAM" id="SignalP"/>
    </source>
</evidence>
<sequence length="272" mass="28675">MIDPTTSRKLSKAVLAASALSTLITPMAAMAQDGPPVRQTTTQTTTTRTVTTTTVDQDSASYASASGMGDYRNPPPEPAAPANYDGTQTPPPPVDYIPPANAEAQRISDAQYAQSAQNWAAQNCIKSKPKVGGGALIGGILGAIVGSGLGGRHDHGTGMAVGALVGAAGGAAVASASGGDTSPGCPPGYSVRPQAVTYTYSTDYYYAAPSWYQPWVYVDGYWDYRPYPYHDWYYRNYRAPMRGPVYGGPRYGGGPYGGYRGPMHDGPHGYRR</sequence>
<accession>A0A3S2YBI8</accession>
<dbReference type="EMBL" id="SACO01000001">
    <property type="protein sequence ID" value="RVU07885.1"/>
    <property type="molecule type" value="Genomic_DNA"/>
</dbReference>
<evidence type="ECO:0008006" key="5">
    <source>
        <dbReference type="Google" id="ProtNLM"/>
    </source>
</evidence>
<feature type="compositionally biased region" description="Low complexity" evidence="1">
    <location>
        <begin position="37"/>
        <end position="55"/>
    </location>
</feature>
<gene>
    <name evidence="3" type="ORF">EOE18_02070</name>
</gene>
<feature type="signal peptide" evidence="2">
    <location>
        <begin position="1"/>
        <end position="31"/>
    </location>
</feature>
<feature type="chain" id="PRO_5018765053" description="17 kDa surface antigen" evidence="2">
    <location>
        <begin position="32"/>
        <end position="272"/>
    </location>
</feature>
<name>A0A3S2YBI8_9SPHN</name>